<proteinExistence type="predicted"/>
<dbReference type="InterPro" id="IPR026496">
    <property type="entry name" value="GRASP_targ"/>
</dbReference>
<dbReference type="Pfam" id="PF14408">
    <property type="entry name" value="Actino_peptide"/>
    <property type="match status" value="1"/>
</dbReference>
<dbReference type="PATRIC" id="fig|1961.12.peg.5257"/>
<sequence length="103" mass="10631">MFNHADRLPTLDALPRGHATPVPWGVQRMAPYPSPAPAYARAEIDADSQTTRYFGADGRPMMMPQHGTSTGTNPGTNTGNPSDGSSGGGSGGGDQDTGNDSDQ</sequence>
<dbReference type="NCBIfam" id="TIGR04186">
    <property type="entry name" value="GRASP_targ"/>
    <property type="match status" value="1"/>
</dbReference>
<organism evidence="2 3">
    <name type="scientific">Streptomyces virginiae</name>
    <name type="common">Streptomyces cinnamonensis</name>
    <dbReference type="NCBI Taxonomy" id="1961"/>
    <lineage>
        <taxon>Bacteria</taxon>
        <taxon>Bacillati</taxon>
        <taxon>Actinomycetota</taxon>
        <taxon>Actinomycetes</taxon>
        <taxon>Kitasatosporales</taxon>
        <taxon>Streptomycetaceae</taxon>
        <taxon>Streptomyces</taxon>
    </lineage>
</organism>
<gene>
    <name evidence="2" type="ORF">ADK75_23405</name>
</gene>
<feature type="region of interest" description="Disordered" evidence="1">
    <location>
        <begin position="1"/>
        <end position="33"/>
    </location>
</feature>
<dbReference type="InterPro" id="IPR025843">
    <property type="entry name" value="Actino_peptide"/>
</dbReference>
<evidence type="ECO:0000313" key="2">
    <source>
        <dbReference type="EMBL" id="KOG47496.1"/>
    </source>
</evidence>
<dbReference type="Proteomes" id="UP000037084">
    <property type="component" value="Unassembled WGS sequence"/>
</dbReference>
<feature type="compositionally biased region" description="Gly residues" evidence="1">
    <location>
        <begin position="85"/>
        <end position="95"/>
    </location>
</feature>
<reference evidence="3" key="1">
    <citation type="submission" date="2015-07" db="EMBL/GenBank/DDBJ databases">
        <authorList>
            <consortium name="Consortium for Microbial Forensics and Genomics (microFORGE)"/>
            <person name="Knight B.M."/>
            <person name="Roberts D.P."/>
            <person name="Lin D."/>
            <person name="Hari K."/>
            <person name="Fletcher J."/>
            <person name="Melcher U."/>
            <person name="Blagden T."/>
            <person name="Winegar R.A."/>
        </authorList>
    </citation>
    <scope>NUCLEOTIDE SEQUENCE [LARGE SCALE GENOMIC DNA]</scope>
    <source>
        <strain evidence="3">NRRL B-1447</strain>
    </source>
</reference>
<name>A0A0L8MAR2_STRVG</name>
<dbReference type="AlphaFoldDB" id="A0A0L8MAR2"/>
<accession>A0A0L8MAR2</accession>
<feature type="region of interest" description="Disordered" evidence="1">
    <location>
        <begin position="52"/>
        <end position="103"/>
    </location>
</feature>
<evidence type="ECO:0000313" key="3">
    <source>
        <dbReference type="Proteomes" id="UP000037084"/>
    </source>
</evidence>
<comment type="caution">
    <text evidence="2">The sequence shown here is derived from an EMBL/GenBank/DDBJ whole genome shotgun (WGS) entry which is preliminary data.</text>
</comment>
<dbReference type="EMBL" id="LGUV01000337">
    <property type="protein sequence ID" value="KOG47496.1"/>
    <property type="molecule type" value="Genomic_DNA"/>
</dbReference>
<feature type="compositionally biased region" description="Low complexity" evidence="1">
    <location>
        <begin position="67"/>
        <end position="84"/>
    </location>
</feature>
<evidence type="ECO:0000256" key="1">
    <source>
        <dbReference type="SAM" id="MobiDB-lite"/>
    </source>
</evidence>
<protein>
    <recommendedName>
        <fullName evidence="4">ATP-grasp-modified RiPP</fullName>
    </recommendedName>
</protein>
<evidence type="ECO:0008006" key="4">
    <source>
        <dbReference type="Google" id="ProtNLM"/>
    </source>
</evidence>